<dbReference type="Proteomes" id="UP001549207">
    <property type="component" value="Unassembled WGS sequence"/>
</dbReference>
<accession>A0ACC6TH18</accession>
<reference evidence="1" key="1">
    <citation type="submission" date="2024-06" db="EMBL/GenBank/DDBJ databases">
        <title>Genomic Encyclopedia of Type Strains, Phase IV (KMG-IV): sequencing the most valuable type-strain genomes for metagenomic binning, comparative biology and taxonomic classification.</title>
        <authorList>
            <person name="Goeker M."/>
        </authorList>
    </citation>
    <scope>NUCLEOTIDE SEQUENCE</scope>
    <source>
        <strain evidence="1">SJCon</strain>
    </source>
</reference>
<protein>
    <submittedName>
        <fullName evidence="1">Cupin superfamily protein</fullName>
    </submittedName>
</protein>
<proteinExistence type="predicted"/>
<sequence>MSTVLHASSLHWAEPVPVDPERIIRGAPATSTHVLFADGKTELGLWRATPGEFTTVHQGYEEFISVIEGEGELIHDDGSRITLNAGTVLILENGWRGRWSIASTLVKSYTTIRA</sequence>
<dbReference type="EMBL" id="JBEPNJ010000010">
    <property type="protein sequence ID" value="MET3773014.1"/>
    <property type="molecule type" value="Genomic_DNA"/>
</dbReference>
<evidence type="ECO:0000313" key="2">
    <source>
        <dbReference type="Proteomes" id="UP001549207"/>
    </source>
</evidence>
<gene>
    <name evidence="1" type="ORF">ABIC98_002674</name>
</gene>
<comment type="caution">
    <text evidence="1">The sequence shown here is derived from an EMBL/GenBank/DDBJ whole genome shotgun (WGS) entry which is preliminary data.</text>
</comment>
<evidence type="ECO:0000313" key="1">
    <source>
        <dbReference type="EMBL" id="MET3773014.1"/>
    </source>
</evidence>
<name>A0ACC6TH18_9MICC</name>
<organism evidence="1 2">
    <name type="scientific">Arthrobacter nitrophenolicus</name>
    <dbReference type="NCBI Taxonomy" id="683150"/>
    <lineage>
        <taxon>Bacteria</taxon>
        <taxon>Bacillati</taxon>
        <taxon>Actinomycetota</taxon>
        <taxon>Actinomycetes</taxon>
        <taxon>Micrococcales</taxon>
        <taxon>Micrococcaceae</taxon>
        <taxon>Arthrobacter</taxon>
    </lineage>
</organism>
<keyword evidence="2" id="KW-1185">Reference proteome</keyword>